<accession>A0A8J2KN00</accession>
<keyword evidence="1" id="KW-0732">Signal</keyword>
<keyword evidence="3" id="KW-1185">Reference proteome</keyword>
<name>A0A8J2KN00_9HEXA</name>
<evidence type="ECO:0000313" key="2">
    <source>
        <dbReference type="EMBL" id="CAG7820906.1"/>
    </source>
</evidence>
<reference evidence="2" key="1">
    <citation type="submission" date="2021-06" db="EMBL/GenBank/DDBJ databases">
        <authorList>
            <person name="Hodson N. C."/>
            <person name="Mongue J. A."/>
            <person name="Jaron S. K."/>
        </authorList>
    </citation>
    <scope>NUCLEOTIDE SEQUENCE</scope>
</reference>
<dbReference type="AlphaFoldDB" id="A0A8J2KN00"/>
<evidence type="ECO:0000313" key="3">
    <source>
        <dbReference type="Proteomes" id="UP000708208"/>
    </source>
</evidence>
<organism evidence="2 3">
    <name type="scientific">Allacma fusca</name>
    <dbReference type="NCBI Taxonomy" id="39272"/>
    <lineage>
        <taxon>Eukaryota</taxon>
        <taxon>Metazoa</taxon>
        <taxon>Ecdysozoa</taxon>
        <taxon>Arthropoda</taxon>
        <taxon>Hexapoda</taxon>
        <taxon>Collembola</taxon>
        <taxon>Symphypleona</taxon>
        <taxon>Sminthuridae</taxon>
        <taxon>Allacma</taxon>
    </lineage>
</organism>
<feature type="chain" id="PRO_5035318688" evidence="1">
    <location>
        <begin position="20"/>
        <end position="78"/>
    </location>
</feature>
<proteinExistence type="predicted"/>
<comment type="caution">
    <text evidence="2">The sequence shown here is derived from an EMBL/GenBank/DDBJ whole genome shotgun (WGS) entry which is preliminary data.</text>
</comment>
<dbReference type="EMBL" id="CAJVCH010493803">
    <property type="protein sequence ID" value="CAG7820906.1"/>
    <property type="molecule type" value="Genomic_DNA"/>
</dbReference>
<sequence>MKYFILLCLFAAAVVTAFGEPDKRDITSHGYNLRMVREGPCAEAGTPCDYLGRPSYTNCCSGMCLQMSEEEIGSGVCT</sequence>
<dbReference type="Proteomes" id="UP000708208">
    <property type="component" value="Unassembled WGS sequence"/>
</dbReference>
<gene>
    <name evidence="2" type="ORF">AFUS01_LOCUS31274</name>
</gene>
<feature type="signal peptide" evidence="1">
    <location>
        <begin position="1"/>
        <end position="19"/>
    </location>
</feature>
<protein>
    <submittedName>
        <fullName evidence="2">Uncharacterized protein</fullName>
    </submittedName>
</protein>
<evidence type="ECO:0000256" key="1">
    <source>
        <dbReference type="SAM" id="SignalP"/>
    </source>
</evidence>